<dbReference type="AlphaFoldDB" id="A0A0W0FLC8"/>
<accession>A0A0W0FLC8</accession>
<reference evidence="2 3" key="1">
    <citation type="submission" date="2015-12" db="EMBL/GenBank/DDBJ databases">
        <title>Draft genome sequence of Moniliophthora roreri, the causal agent of frosty pod rot of cacao.</title>
        <authorList>
            <person name="Aime M.C."/>
            <person name="Diaz-Valderrama J.R."/>
            <person name="Kijpornyongpan T."/>
            <person name="Phillips-Mora W."/>
        </authorList>
    </citation>
    <scope>NUCLEOTIDE SEQUENCE [LARGE SCALE GENOMIC DNA]</scope>
    <source>
        <strain evidence="2 3">MCA 2952</strain>
    </source>
</reference>
<sequence length="177" mass="20121">MALKESDIDDQLEVAEQLLNPNPKRIPHRITRAQRRGAIEGLQNEEQTEMKEPEAKSSPELNPFDKLRNLYNSPSESEMTTPGSSNDRPTDPVPKVEPKDDSDALWVATIATSIIETINDKKEDNGKPLTPEPYEGNQKDTHRFLLDLEVLFCINPTRYNTNEKKKLTLLLLLKGRT</sequence>
<evidence type="ECO:0000313" key="2">
    <source>
        <dbReference type="EMBL" id="KTB37053.1"/>
    </source>
</evidence>
<evidence type="ECO:0008006" key="4">
    <source>
        <dbReference type="Google" id="ProtNLM"/>
    </source>
</evidence>
<feature type="compositionally biased region" description="Polar residues" evidence="1">
    <location>
        <begin position="70"/>
        <end position="87"/>
    </location>
</feature>
<name>A0A0W0FLC8_MONRR</name>
<feature type="region of interest" description="Disordered" evidence="1">
    <location>
        <begin position="119"/>
        <end position="138"/>
    </location>
</feature>
<evidence type="ECO:0000256" key="1">
    <source>
        <dbReference type="SAM" id="MobiDB-lite"/>
    </source>
</evidence>
<evidence type="ECO:0000313" key="3">
    <source>
        <dbReference type="Proteomes" id="UP000054988"/>
    </source>
</evidence>
<feature type="compositionally biased region" description="Basic residues" evidence="1">
    <location>
        <begin position="25"/>
        <end position="35"/>
    </location>
</feature>
<feature type="compositionally biased region" description="Basic and acidic residues" evidence="1">
    <location>
        <begin position="48"/>
        <end position="68"/>
    </location>
</feature>
<proteinExistence type="predicted"/>
<feature type="compositionally biased region" description="Basic and acidic residues" evidence="1">
    <location>
        <begin position="88"/>
        <end position="102"/>
    </location>
</feature>
<protein>
    <recommendedName>
        <fullName evidence="4">Reverse transcriptase-rnase h-integrase</fullName>
    </recommendedName>
</protein>
<dbReference type="EMBL" id="LATX01001870">
    <property type="protein sequence ID" value="KTB37053.1"/>
    <property type="molecule type" value="Genomic_DNA"/>
</dbReference>
<organism evidence="2 3">
    <name type="scientific">Moniliophthora roreri</name>
    <name type="common">Frosty pod rot fungus</name>
    <name type="synonym">Monilia roreri</name>
    <dbReference type="NCBI Taxonomy" id="221103"/>
    <lineage>
        <taxon>Eukaryota</taxon>
        <taxon>Fungi</taxon>
        <taxon>Dikarya</taxon>
        <taxon>Basidiomycota</taxon>
        <taxon>Agaricomycotina</taxon>
        <taxon>Agaricomycetes</taxon>
        <taxon>Agaricomycetidae</taxon>
        <taxon>Agaricales</taxon>
        <taxon>Marasmiineae</taxon>
        <taxon>Marasmiaceae</taxon>
        <taxon>Moniliophthora</taxon>
    </lineage>
</organism>
<dbReference type="Proteomes" id="UP000054988">
    <property type="component" value="Unassembled WGS sequence"/>
</dbReference>
<comment type="caution">
    <text evidence="2">The sequence shown here is derived from an EMBL/GenBank/DDBJ whole genome shotgun (WGS) entry which is preliminary data.</text>
</comment>
<feature type="region of interest" description="Disordered" evidence="1">
    <location>
        <begin position="19"/>
        <end position="102"/>
    </location>
</feature>
<gene>
    <name evidence="2" type="ORF">WG66_10394</name>
</gene>